<comment type="pathway">
    <text evidence="11">Protein modification; cytochrome c assembly.</text>
</comment>
<dbReference type="GO" id="GO:0015036">
    <property type="term" value="F:disulfide oxidoreductase activity"/>
    <property type="evidence" value="ECO:0007669"/>
    <property type="project" value="UniProtKB-UniRule"/>
</dbReference>
<dbReference type="RefSeq" id="WP_096892169.1">
    <property type="nucleotide sequence ID" value="NZ_CP023481.1"/>
</dbReference>
<feature type="disulfide bond" description="Redox-active" evidence="11">
    <location>
        <begin position="74"/>
        <end position="77"/>
    </location>
</feature>
<name>A0AAJ3Z3A6_9BACI</name>
<keyword evidence="3 11" id="KW-0812">Transmembrane</keyword>
<dbReference type="GO" id="GO:0005886">
    <property type="term" value="C:plasma membrane"/>
    <property type="evidence" value="ECO:0007669"/>
    <property type="project" value="UniProtKB-SubCell"/>
</dbReference>
<protein>
    <recommendedName>
        <fullName evidence="11">Thiol-disulfide oxidoreductase ResA</fullName>
    </recommendedName>
</protein>
<evidence type="ECO:0000256" key="4">
    <source>
        <dbReference type="ARBA" id="ARBA00022748"/>
    </source>
</evidence>
<dbReference type="PROSITE" id="PS51352">
    <property type="entry name" value="THIOREDOXIN_2"/>
    <property type="match status" value="1"/>
</dbReference>
<dbReference type="InterPro" id="IPR023555">
    <property type="entry name" value="Thiol-dS_OxRdtase_ResA"/>
</dbReference>
<dbReference type="GeneID" id="82853737"/>
<dbReference type="EMBL" id="CP035232">
    <property type="protein sequence ID" value="QAT67881.1"/>
    <property type="molecule type" value="Genomic_DNA"/>
</dbReference>
<evidence type="ECO:0000256" key="2">
    <source>
        <dbReference type="ARBA" id="ARBA00022475"/>
    </source>
</evidence>
<dbReference type="Pfam" id="PF00578">
    <property type="entry name" value="AhpC-TSA"/>
    <property type="match status" value="1"/>
</dbReference>
<dbReference type="PROSITE" id="PS00194">
    <property type="entry name" value="THIOREDOXIN_1"/>
    <property type="match status" value="1"/>
</dbReference>
<sequence length="178" mass="20196">MMKKKRFYIRTVILLVLLAALGYTLYSAVFDDKESVAAGEKAPNFSLEDVNGNRLKLSDLKGKGVFLNFWGTWCEPCKKEFPYMANQYKEFKDQGVEIVAVNVGESNLAVRNFMNDYGVNFPVVLDKDRQVLDAYDVTPLPTTFLINPDGKILKVVTGTMTESMIHDYMNMIKPERSS</sequence>
<evidence type="ECO:0000256" key="3">
    <source>
        <dbReference type="ARBA" id="ARBA00022692"/>
    </source>
</evidence>
<dbReference type="InterPro" id="IPR000866">
    <property type="entry name" value="AhpC/TSA"/>
</dbReference>
<keyword evidence="9 11" id="KW-1015">Disulfide bond</keyword>
<comment type="subcellular location">
    <subcellularLocation>
        <location evidence="1">Cell envelope</location>
    </subcellularLocation>
    <subcellularLocation>
        <location evidence="11">Cell membrane</location>
        <topology evidence="11">Single-pass type II membrane protein</topology>
    </subcellularLocation>
    <text evidence="11">The thioredoxin-like motif is exposed on the outside of the membrane.</text>
</comment>
<evidence type="ECO:0000313" key="16">
    <source>
        <dbReference type="Proteomes" id="UP001341297"/>
    </source>
</evidence>
<dbReference type="InterPro" id="IPR036249">
    <property type="entry name" value="Thioredoxin-like_sf"/>
</dbReference>
<reference evidence="13 16" key="2">
    <citation type="submission" date="2023-03" db="EMBL/GenBank/DDBJ databases">
        <title>Agriculturally important microbes genome sequencing.</title>
        <authorList>
            <person name="Dunlap C."/>
        </authorList>
    </citation>
    <scope>NUCLEOTIDE SEQUENCE [LARGE SCALE GENOMIC DNA]</scope>
    <source>
        <strain evidence="13 16">CBP-3203</strain>
    </source>
</reference>
<evidence type="ECO:0000256" key="7">
    <source>
        <dbReference type="ARBA" id="ARBA00023002"/>
    </source>
</evidence>
<dbReference type="GO" id="GO:0030313">
    <property type="term" value="C:cell envelope"/>
    <property type="evidence" value="ECO:0007669"/>
    <property type="project" value="UniProtKB-SubCell"/>
</dbReference>
<comment type="function">
    <text evidence="11">Thiol-disulfide oxidoreductase which is required in disulfide reduction during c-type cytochrome synthesis. May accept reducing equivalents from CcdA, leading to breakage of disulfide bonds in apocytochrome c; following this reduction heme can be covalently attached.</text>
</comment>
<evidence type="ECO:0000256" key="9">
    <source>
        <dbReference type="ARBA" id="ARBA00023157"/>
    </source>
</evidence>
<evidence type="ECO:0000256" key="6">
    <source>
        <dbReference type="ARBA" id="ARBA00022989"/>
    </source>
</evidence>
<dbReference type="Gene3D" id="3.40.30.10">
    <property type="entry name" value="Glutaredoxin"/>
    <property type="match status" value="1"/>
</dbReference>
<dbReference type="GO" id="GO:0016209">
    <property type="term" value="F:antioxidant activity"/>
    <property type="evidence" value="ECO:0007669"/>
    <property type="project" value="InterPro"/>
</dbReference>
<evidence type="ECO:0000256" key="8">
    <source>
        <dbReference type="ARBA" id="ARBA00023136"/>
    </source>
</evidence>
<dbReference type="Proteomes" id="UP000288675">
    <property type="component" value="Chromosome"/>
</dbReference>
<dbReference type="PANTHER" id="PTHR42852:SF6">
    <property type="entry name" value="THIOL:DISULFIDE INTERCHANGE PROTEIN DSBE"/>
    <property type="match status" value="1"/>
</dbReference>
<evidence type="ECO:0000313" key="13">
    <source>
        <dbReference type="EMBL" id="MEC0484729.1"/>
    </source>
</evidence>
<dbReference type="Proteomes" id="UP001341297">
    <property type="component" value="Unassembled WGS sequence"/>
</dbReference>
<organism evidence="14 15">
    <name type="scientific">Bacillus glycinifermentans</name>
    <dbReference type="NCBI Taxonomy" id="1664069"/>
    <lineage>
        <taxon>Bacteria</taxon>
        <taxon>Bacillati</taxon>
        <taxon>Bacillota</taxon>
        <taxon>Bacilli</taxon>
        <taxon>Bacillales</taxon>
        <taxon>Bacillaceae</taxon>
        <taxon>Bacillus</taxon>
    </lineage>
</organism>
<keyword evidence="8 11" id="KW-0472">Membrane</keyword>
<evidence type="ECO:0000256" key="1">
    <source>
        <dbReference type="ARBA" id="ARBA00004196"/>
    </source>
</evidence>
<dbReference type="SUPFAM" id="SSF52833">
    <property type="entry name" value="Thioredoxin-like"/>
    <property type="match status" value="1"/>
</dbReference>
<evidence type="ECO:0000256" key="5">
    <source>
        <dbReference type="ARBA" id="ARBA00022968"/>
    </source>
</evidence>
<dbReference type="AlphaFoldDB" id="A0AAJ3Z3A6"/>
<gene>
    <name evidence="11 14" type="primary">resA</name>
    <name evidence="14" type="ORF">EQZ20_13770</name>
    <name evidence="13" type="ORF">P8828_07670</name>
</gene>
<dbReference type="InterPro" id="IPR017937">
    <property type="entry name" value="Thioredoxin_CS"/>
</dbReference>
<keyword evidence="7 11" id="KW-0560">Oxidoreductase</keyword>
<dbReference type="PANTHER" id="PTHR42852">
    <property type="entry name" value="THIOL:DISULFIDE INTERCHANGE PROTEIN DSBE"/>
    <property type="match status" value="1"/>
</dbReference>
<comment type="similarity">
    <text evidence="11">Belongs to the thioredoxin family. ResA subfamily.</text>
</comment>
<dbReference type="EMBL" id="JARRTL010000008">
    <property type="protein sequence ID" value="MEC0484729.1"/>
    <property type="molecule type" value="Genomic_DNA"/>
</dbReference>
<keyword evidence="16" id="KW-1185">Reference proteome</keyword>
<dbReference type="GO" id="GO:0017004">
    <property type="term" value="P:cytochrome complex assembly"/>
    <property type="evidence" value="ECO:0007669"/>
    <property type="project" value="UniProtKB-UniRule"/>
</dbReference>
<evidence type="ECO:0000313" key="15">
    <source>
        <dbReference type="Proteomes" id="UP000288675"/>
    </source>
</evidence>
<dbReference type="NCBIfam" id="NF002854">
    <property type="entry name" value="PRK03147.1"/>
    <property type="match status" value="1"/>
</dbReference>
<keyword evidence="10 11" id="KW-0676">Redox-active center</keyword>
<dbReference type="HAMAP" id="MF_01319">
    <property type="entry name" value="ResA"/>
    <property type="match status" value="1"/>
</dbReference>
<keyword evidence="5 11" id="KW-0735">Signal-anchor</keyword>
<keyword evidence="2 11" id="KW-1003">Cell membrane</keyword>
<proteinExistence type="inferred from homology"/>
<keyword evidence="6 11" id="KW-1133">Transmembrane helix</keyword>
<dbReference type="CDD" id="cd02966">
    <property type="entry name" value="TlpA_like_family"/>
    <property type="match status" value="1"/>
</dbReference>
<evidence type="ECO:0000313" key="14">
    <source>
        <dbReference type="EMBL" id="QAT67881.1"/>
    </source>
</evidence>
<feature type="domain" description="Thioredoxin" evidence="12">
    <location>
        <begin position="36"/>
        <end position="177"/>
    </location>
</feature>
<dbReference type="InterPro" id="IPR013766">
    <property type="entry name" value="Thioredoxin_domain"/>
</dbReference>
<reference evidence="14 15" key="1">
    <citation type="submission" date="2019-01" db="EMBL/GenBank/DDBJ databases">
        <title>Genome sequence of Bacillus glycinifermentans SRCM103574.</title>
        <authorList>
            <person name="Kong H.-J."/>
            <person name="Jeong S.-Y."/>
            <person name="Jeong D.-Y."/>
        </authorList>
    </citation>
    <scope>NUCLEOTIDE SEQUENCE [LARGE SCALE GENOMIC DNA]</scope>
    <source>
        <strain evidence="14 15">SRCM103574</strain>
    </source>
</reference>
<evidence type="ECO:0000256" key="11">
    <source>
        <dbReference type="HAMAP-Rule" id="MF_01319"/>
    </source>
</evidence>
<keyword evidence="4 11" id="KW-0201">Cytochrome c-type biogenesis</keyword>
<evidence type="ECO:0000256" key="10">
    <source>
        <dbReference type="ARBA" id="ARBA00023284"/>
    </source>
</evidence>
<dbReference type="InterPro" id="IPR050553">
    <property type="entry name" value="Thioredoxin_ResA/DsbE_sf"/>
</dbReference>
<evidence type="ECO:0000259" key="12">
    <source>
        <dbReference type="PROSITE" id="PS51352"/>
    </source>
</evidence>
<accession>A0AAJ3Z3A6</accession>